<dbReference type="EMBL" id="JBHFFA010000001">
    <property type="protein sequence ID" value="KAL2654017.1"/>
    <property type="molecule type" value="Genomic_DNA"/>
</dbReference>
<feature type="region of interest" description="Disordered" evidence="1">
    <location>
        <begin position="129"/>
        <end position="154"/>
    </location>
</feature>
<evidence type="ECO:0000313" key="3">
    <source>
        <dbReference type="Proteomes" id="UP001605036"/>
    </source>
</evidence>
<comment type="caution">
    <text evidence="2">The sequence shown here is derived from an EMBL/GenBank/DDBJ whole genome shotgun (WGS) entry which is preliminary data.</text>
</comment>
<feature type="compositionally biased region" description="Basic and acidic residues" evidence="1">
    <location>
        <begin position="129"/>
        <end position="143"/>
    </location>
</feature>
<dbReference type="AlphaFoldDB" id="A0ABD1ZRE7"/>
<reference evidence="2 3" key="1">
    <citation type="submission" date="2024-09" db="EMBL/GenBank/DDBJ databases">
        <title>Chromosome-scale assembly of Riccia fluitans.</title>
        <authorList>
            <person name="Paukszto L."/>
            <person name="Sawicki J."/>
            <person name="Karawczyk K."/>
            <person name="Piernik-Szablinska J."/>
            <person name="Szczecinska M."/>
            <person name="Mazdziarz M."/>
        </authorList>
    </citation>
    <scope>NUCLEOTIDE SEQUENCE [LARGE SCALE GENOMIC DNA]</scope>
    <source>
        <strain evidence="2">Rf_01</strain>
        <tissue evidence="2">Aerial parts of the thallus</tissue>
    </source>
</reference>
<organism evidence="2 3">
    <name type="scientific">Riccia fluitans</name>
    <dbReference type="NCBI Taxonomy" id="41844"/>
    <lineage>
        <taxon>Eukaryota</taxon>
        <taxon>Viridiplantae</taxon>
        <taxon>Streptophyta</taxon>
        <taxon>Embryophyta</taxon>
        <taxon>Marchantiophyta</taxon>
        <taxon>Marchantiopsida</taxon>
        <taxon>Marchantiidae</taxon>
        <taxon>Marchantiales</taxon>
        <taxon>Ricciaceae</taxon>
        <taxon>Riccia</taxon>
    </lineage>
</organism>
<proteinExistence type="predicted"/>
<accession>A0ABD1ZRE7</accession>
<sequence>MRKTLAILRLSVDDEIIPQVFNIRRPDDSFERLRICMRPSRMAPRILPSGLSFAGSCPVSKWGRMCEFIAQVRDLANQLGKYGGNATEEEVVNIVVNSLPPSFDSFETVIGVEFLPTLDERTERLQRVEDRRKIWEDGRDEKSPIAGTRKQDRR</sequence>
<dbReference type="Proteomes" id="UP001605036">
    <property type="component" value="Unassembled WGS sequence"/>
</dbReference>
<gene>
    <name evidence="2" type="ORF">R1flu_022145</name>
</gene>
<evidence type="ECO:0000313" key="2">
    <source>
        <dbReference type="EMBL" id="KAL2654017.1"/>
    </source>
</evidence>
<keyword evidence="3" id="KW-1185">Reference proteome</keyword>
<evidence type="ECO:0000256" key="1">
    <source>
        <dbReference type="SAM" id="MobiDB-lite"/>
    </source>
</evidence>
<protein>
    <submittedName>
        <fullName evidence="2">Uncharacterized protein</fullName>
    </submittedName>
</protein>
<name>A0ABD1ZRE7_9MARC</name>